<organism evidence="4 5">
    <name type="scientific">Acuticoccus mangrovi</name>
    <dbReference type="NCBI Taxonomy" id="2796142"/>
    <lineage>
        <taxon>Bacteria</taxon>
        <taxon>Pseudomonadati</taxon>
        <taxon>Pseudomonadota</taxon>
        <taxon>Alphaproteobacteria</taxon>
        <taxon>Hyphomicrobiales</taxon>
        <taxon>Amorphaceae</taxon>
        <taxon>Acuticoccus</taxon>
    </lineage>
</organism>
<dbReference type="GO" id="GO:0016491">
    <property type="term" value="F:oxidoreductase activity"/>
    <property type="evidence" value="ECO:0007669"/>
    <property type="project" value="UniProtKB-KW"/>
</dbReference>
<evidence type="ECO:0000256" key="1">
    <source>
        <dbReference type="ARBA" id="ARBA00023002"/>
    </source>
</evidence>
<dbReference type="SUPFAM" id="SSF51905">
    <property type="entry name" value="FAD/NAD(P)-binding domain"/>
    <property type="match status" value="1"/>
</dbReference>
<keyword evidence="1" id="KW-0560">Oxidoreductase</keyword>
<dbReference type="InterPro" id="IPR006076">
    <property type="entry name" value="FAD-dep_OxRdtase"/>
</dbReference>
<evidence type="ECO:0000259" key="3">
    <source>
        <dbReference type="Pfam" id="PF01266"/>
    </source>
</evidence>
<comment type="caution">
    <text evidence="4">The sequence shown here is derived from an EMBL/GenBank/DDBJ whole genome shotgun (WGS) entry which is preliminary data.</text>
</comment>
<evidence type="ECO:0000313" key="4">
    <source>
        <dbReference type="EMBL" id="MBJ3777292.1"/>
    </source>
</evidence>
<proteinExistence type="predicted"/>
<feature type="region of interest" description="Disordered" evidence="2">
    <location>
        <begin position="1"/>
        <end position="21"/>
    </location>
</feature>
<name>A0A934ISA5_9HYPH</name>
<reference evidence="4" key="1">
    <citation type="submission" date="2020-12" db="EMBL/GenBank/DDBJ databases">
        <title>Bacterial taxonomy.</title>
        <authorList>
            <person name="Pan X."/>
        </authorList>
    </citation>
    <scope>NUCLEOTIDE SEQUENCE</scope>
    <source>
        <strain evidence="4">B2012</strain>
    </source>
</reference>
<dbReference type="GO" id="GO:0005737">
    <property type="term" value="C:cytoplasm"/>
    <property type="evidence" value="ECO:0007669"/>
    <property type="project" value="TreeGrafter"/>
</dbReference>
<keyword evidence="5" id="KW-1185">Reference proteome</keyword>
<protein>
    <submittedName>
        <fullName evidence="4">FAD-binding oxidoreductase</fullName>
    </submittedName>
</protein>
<evidence type="ECO:0000313" key="5">
    <source>
        <dbReference type="Proteomes" id="UP000609531"/>
    </source>
</evidence>
<dbReference type="Pfam" id="PF01266">
    <property type="entry name" value="DAO"/>
    <property type="match status" value="1"/>
</dbReference>
<feature type="domain" description="FAD dependent oxidoreductase" evidence="3">
    <location>
        <begin position="26"/>
        <end position="377"/>
    </location>
</feature>
<dbReference type="Gene3D" id="3.30.9.10">
    <property type="entry name" value="D-Amino Acid Oxidase, subunit A, domain 2"/>
    <property type="match status" value="1"/>
</dbReference>
<dbReference type="EMBL" id="JAEKJA010000014">
    <property type="protein sequence ID" value="MBJ3777292.1"/>
    <property type="molecule type" value="Genomic_DNA"/>
</dbReference>
<dbReference type="Gene3D" id="3.50.50.60">
    <property type="entry name" value="FAD/NAD(P)-binding domain"/>
    <property type="match status" value="1"/>
</dbReference>
<dbReference type="InterPro" id="IPR036188">
    <property type="entry name" value="FAD/NAD-bd_sf"/>
</dbReference>
<evidence type="ECO:0000256" key="2">
    <source>
        <dbReference type="SAM" id="MobiDB-lite"/>
    </source>
</evidence>
<dbReference type="AlphaFoldDB" id="A0A934ISA5"/>
<accession>A0A934ISA5</accession>
<sequence>MSDTIYAQDVAQEPPPLPSHLPERADALVIGGGLTGLSAALHLARADRKVVLVDAGELGDGASGRNGGQLHPGHRQDQIWLTERLGEEIADELWALGEEAVALVHTLRTELDVDCGFRPGLIDAAHTSAAFDDTRHYADHLNERYGVETEILSRGELAAAIGSDRYLGGVRDATGGQLNPLAFATGLAVAAADRGARLFPNTRASDYTAEAGGWRVTLTPADEGPHDIHVGAVLLAGNGYLDGLEPRVERCIMPLVNHIAATEPLTAPLIAGGEAVADSRRVVRYFREDTEGRMIFGGGESYGPPPGDVAAFVRPYLLEVYPQLKDVPIAAAWSGTLGITRTRCPMVRRLEPGLYVAAGYSGQGVGLAAFAGKVIADAIRGDEEKLDVFAHFPVPPFPGGKRFMTPLAHLAMAWFSLRDRIDLSHHYKIRRRGR</sequence>
<gene>
    <name evidence="4" type="ORF">JCR33_16410</name>
</gene>
<dbReference type="PANTHER" id="PTHR13847">
    <property type="entry name" value="SARCOSINE DEHYDROGENASE-RELATED"/>
    <property type="match status" value="1"/>
</dbReference>
<dbReference type="PANTHER" id="PTHR13847:SF281">
    <property type="entry name" value="FAD DEPENDENT OXIDOREDUCTASE DOMAIN-CONTAINING PROTEIN"/>
    <property type="match status" value="1"/>
</dbReference>
<dbReference type="RefSeq" id="WP_198883198.1">
    <property type="nucleotide sequence ID" value="NZ_JAEKJA010000014.1"/>
</dbReference>
<dbReference type="Proteomes" id="UP000609531">
    <property type="component" value="Unassembled WGS sequence"/>
</dbReference>